<evidence type="ECO:0000313" key="1">
    <source>
        <dbReference type="EMBL" id="QNN97217.1"/>
    </source>
</evidence>
<accession>A0A7G9UT62</accession>
<protein>
    <submittedName>
        <fullName evidence="1">Uncharacterized protein</fullName>
    </submittedName>
</protein>
<dbReference type="EMBL" id="MT664984">
    <property type="protein sequence ID" value="QNN97217.1"/>
    <property type="molecule type" value="Genomic_DNA"/>
</dbReference>
<proteinExistence type="predicted"/>
<keyword evidence="2" id="KW-1185">Reference proteome</keyword>
<dbReference type="Proteomes" id="UP000516126">
    <property type="component" value="Segment"/>
</dbReference>
<organism evidence="1 2">
    <name type="scientific">Xanthomonas phage Xp12</name>
    <dbReference type="NCBI Taxonomy" id="2746072"/>
    <lineage>
        <taxon>Viruses</taxon>
        <taxon>Duplodnaviria</taxon>
        <taxon>Heunggongvirae</taxon>
        <taxon>Uroviricota</taxon>
        <taxon>Caudoviricetes</taxon>
        <taxon>Mesyanzhinovviridae</taxon>
        <taxon>Bradleyvirinae</taxon>
        <taxon>Bosavirus</taxon>
        <taxon>Bosavirus Xp12</taxon>
    </lineage>
</organism>
<dbReference type="RefSeq" id="YP_010738947.1">
    <property type="nucleotide sequence ID" value="NC_073033.1"/>
</dbReference>
<dbReference type="KEGG" id="vg:79586329"/>
<reference evidence="1 2" key="1">
    <citation type="submission" date="2020-06" db="EMBL/GenBank/DDBJ databases">
        <authorList>
            <person name="Tamanaha E."/>
            <person name="Walsh S.E."/>
            <person name="Anton B.P."/>
            <person name="Fomenkov A."/>
            <person name="Xu S.-Y."/>
            <person name="Weigele P.R."/>
        </authorList>
    </citation>
    <scope>NUCLEOTIDE SEQUENCE [LARGE SCALE GENOMIC DNA]</scope>
</reference>
<name>A0A7G9UT62_9CAUD</name>
<evidence type="ECO:0000313" key="2">
    <source>
        <dbReference type="Proteomes" id="UP000516126"/>
    </source>
</evidence>
<dbReference type="GeneID" id="79586329"/>
<sequence length="76" mass="8169">MGIRVQLRPHKEGVAALERDGFQVEPVRFSRGDHLIVRVTRGGASCQVTLAGSPSGQFLDALVCAARRGIREAAAR</sequence>